<comment type="similarity">
    <text evidence="2 10">Belongs to the ABC-4 integral membrane protein family. FtsX subfamily.</text>
</comment>
<dbReference type="Pfam" id="PF18075">
    <property type="entry name" value="FtsX_ECD"/>
    <property type="match status" value="1"/>
</dbReference>
<evidence type="ECO:0000256" key="6">
    <source>
        <dbReference type="ARBA" id="ARBA00022692"/>
    </source>
</evidence>
<gene>
    <name evidence="14" type="ORF">SK069_07640</name>
</gene>
<dbReference type="PANTHER" id="PTHR47755">
    <property type="entry name" value="CELL DIVISION PROTEIN FTSX"/>
    <property type="match status" value="1"/>
</dbReference>
<evidence type="ECO:0000259" key="13">
    <source>
        <dbReference type="Pfam" id="PF18075"/>
    </source>
</evidence>
<feature type="transmembrane region" description="Helical" evidence="11">
    <location>
        <begin position="20"/>
        <end position="43"/>
    </location>
</feature>
<comment type="subcellular location">
    <subcellularLocation>
        <location evidence="1">Cell membrane</location>
        <topology evidence="1">Multi-pass membrane protein</topology>
    </subcellularLocation>
</comment>
<feature type="transmembrane region" description="Helical" evidence="11">
    <location>
        <begin position="268"/>
        <end position="294"/>
    </location>
</feature>
<keyword evidence="15" id="KW-1185">Reference proteome</keyword>
<evidence type="ECO:0000313" key="15">
    <source>
        <dbReference type="Proteomes" id="UP001277761"/>
    </source>
</evidence>
<keyword evidence="4 10" id="KW-1003">Cell membrane</keyword>
<reference evidence="14 15" key="1">
    <citation type="submission" date="2023-11" db="EMBL/GenBank/DDBJ databases">
        <authorList>
            <person name="Xu M."/>
            <person name="Jiang T."/>
        </authorList>
    </citation>
    <scope>NUCLEOTIDE SEQUENCE [LARGE SCALE GENOMIC DNA]</scope>
    <source>
        <strain evidence="14 15">SD</strain>
    </source>
</reference>
<evidence type="ECO:0000256" key="10">
    <source>
        <dbReference type="PIRNR" id="PIRNR003097"/>
    </source>
</evidence>
<evidence type="ECO:0000256" key="1">
    <source>
        <dbReference type="ARBA" id="ARBA00004651"/>
    </source>
</evidence>
<dbReference type="PIRSF" id="PIRSF003097">
    <property type="entry name" value="FtsX"/>
    <property type="match status" value="1"/>
</dbReference>
<dbReference type="Pfam" id="PF02687">
    <property type="entry name" value="FtsX"/>
    <property type="match status" value="1"/>
</dbReference>
<keyword evidence="7 11" id="KW-1133">Transmembrane helix</keyword>
<dbReference type="InterPro" id="IPR004513">
    <property type="entry name" value="FtsX"/>
</dbReference>
<evidence type="ECO:0000256" key="5">
    <source>
        <dbReference type="ARBA" id="ARBA00022618"/>
    </source>
</evidence>
<dbReference type="InterPro" id="IPR003838">
    <property type="entry name" value="ABC3_permease_C"/>
</dbReference>
<evidence type="ECO:0000256" key="9">
    <source>
        <dbReference type="ARBA" id="ARBA00023306"/>
    </source>
</evidence>
<keyword evidence="6 11" id="KW-0812">Transmembrane</keyword>
<organism evidence="14 15">
    <name type="scientific">Patulibacter brassicae</name>
    <dbReference type="NCBI Taxonomy" id="1705717"/>
    <lineage>
        <taxon>Bacteria</taxon>
        <taxon>Bacillati</taxon>
        <taxon>Actinomycetota</taxon>
        <taxon>Thermoleophilia</taxon>
        <taxon>Solirubrobacterales</taxon>
        <taxon>Patulibacteraceae</taxon>
        <taxon>Patulibacter</taxon>
    </lineage>
</organism>
<name>A0ABU4VKS7_9ACTN</name>
<feature type="transmembrane region" description="Helical" evidence="11">
    <location>
        <begin position="179"/>
        <end position="203"/>
    </location>
</feature>
<keyword evidence="8 10" id="KW-0472">Membrane</keyword>
<evidence type="ECO:0000259" key="12">
    <source>
        <dbReference type="Pfam" id="PF02687"/>
    </source>
</evidence>
<evidence type="ECO:0000256" key="3">
    <source>
        <dbReference type="ARBA" id="ARBA00021907"/>
    </source>
</evidence>
<dbReference type="Gene3D" id="3.30.70.3040">
    <property type="match status" value="1"/>
</dbReference>
<evidence type="ECO:0000256" key="4">
    <source>
        <dbReference type="ARBA" id="ARBA00022475"/>
    </source>
</evidence>
<protein>
    <recommendedName>
        <fullName evidence="3 10">Cell division protein FtsX</fullName>
    </recommendedName>
</protein>
<sequence>MNRVSFFFKEAIRSIGRNPIPSFAALMAVLITVLVLGVFIPAVQLANGAADDVRSRVQVSVFMDKDASKADVARVAERLRGDTPHVKNVVFVSKEQALKEQKKQNPEAYELLGNVNPLPDTFRITPDSAANTNALLASLTPKGTSGKGSPFDKAIGEVKASKSETNKIVKITGAVKLSLGALAFLLVVASVLLISNTIRLSLFSRRREVEVMKLVGATDSFIRWPFVIEGLILGAAGGAVAICMLALAKVTILNQLEGIATLISRPDMIAFGPLIGLLVLASVLVSAAGSGLSLRRFLRV</sequence>
<keyword evidence="9 10" id="KW-0131">Cell cycle</keyword>
<evidence type="ECO:0000256" key="7">
    <source>
        <dbReference type="ARBA" id="ARBA00022989"/>
    </source>
</evidence>
<feature type="domain" description="ABC3 transporter permease C-terminal" evidence="12">
    <location>
        <begin position="181"/>
        <end position="298"/>
    </location>
</feature>
<evidence type="ECO:0000256" key="2">
    <source>
        <dbReference type="ARBA" id="ARBA00007379"/>
    </source>
</evidence>
<accession>A0ABU4VKS7</accession>
<dbReference type="InterPro" id="IPR040690">
    <property type="entry name" value="FtsX_ECD"/>
</dbReference>
<dbReference type="EMBL" id="JAXAVX010000002">
    <property type="protein sequence ID" value="MDX8151458.1"/>
    <property type="molecule type" value="Genomic_DNA"/>
</dbReference>
<comment type="caution">
    <text evidence="14">The sequence shown here is derived from an EMBL/GenBank/DDBJ whole genome shotgun (WGS) entry which is preliminary data.</text>
</comment>
<dbReference type="RefSeq" id="WP_319953607.1">
    <property type="nucleotide sequence ID" value="NZ_JAXAVX010000002.1"/>
</dbReference>
<dbReference type="Proteomes" id="UP001277761">
    <property type="component" value="Unassembled WGS sequence"/>
</dbReference>
<evidence type="ECO:0000256" key="11">
    <source>
        <dbReference type="SAM" id="Phobius"/>
    </source>
</evidence>
<evidence type="ECO:0000313" key="14">
    <source>
        <dbReference type="EMBL" id="MDX8151458.1"/>
    </source>
</evidence>
<evidence type="ECO:0000256" key="8">
    <source>
        <dbReference type="ARBA" id="ARBA00023136"/>
    </source>
</evidence>
<keyword evidence="5 10" id="KW-0132">Cell division</keyword>
<proteinExistence type="inferred from homology"/>
<dbReference type="PANTHER" id="PTHR47755:SF1">
    <property type="entry name" value="CELL DIVISION PROTEIN FTSX"/>
    <property type="match status" value="1"/>
</dbReference>
<feature type="transmembrane region" description="Helical" evidence="11">
    <location>
        <begin position="224"/>
        <end position="248"/>
    </location>
</feature>
<feature type="domain" description="FtsX extracellular" evidence="13">
    <location>
        <begin position="57"/>
        <end position="137"/>
    </location>
</feature>